<dbReference type="InParanoid" id="A0A5C3NK98"/>
<dbReference type="Proteomes" id="UP000308197">
    <property type="component" value="Unassembled WGS sequence"/>
</dbReference>
<name>A0A5C3NK98_9APHY</name>
<accession>A0A5C3NK98</accession>
<evidence type="ECO:0000313" key="2">
    <source>
        <dbReference type="Proteomes" id="UP000308197"/>
    </source>
</evidence>
<dbReference type="EMBL" id="ML212760">
    <property type="protein sequence ID" value="TFK78151.1"/>
    <property type="molecule type" value="Genomic_DNA"/>
</dbReference>
<organism evidence="1 2">
    <name type="scientific">Polyporus arcularius HHB13444</name>
    <dbReference type="NCBI Taxonomy" id="1314778"/>
    <lineage>
        <taxon>Eukaryota</taxon>
        <taxon>Fungi</taxon>
        <taxon>Dikarya</taxon>
        <taxon>Basidiomycota</taxon>
        <taxon>Agaricomycotina</taxon>
        <taxon>Agaricomycetes</taxon>
        <taxon>Polyporales</taxon>
        <taxon>Polyporaceae</taxon>
        <taxon>Polyporus</taxon>
    </lineage>
</organism>
<keyword evidence="2" id="KW-1185">Reference proteome</keyword>
<gene>
    <name evidence="1" type="ORF">K466DRAFT_99483</name>
</gene>
<proteinExistence type="predicted"/>
<reference evidence="1 2" key="1">
    <citation type="journal article" date="2019" name="Nat. Ecol. Evol.">
        <title>Megaphylogeny resolves global patterns of mushroom evolution.</title>
        <authorList>
            <person name="Varga T."/>
            <person name="Krizsan K."/>
            <person name="Foldi C."/>
            <person name="Dima B."/>
            <person name="Sanchez-Garcia M."/>
            <person name="Sanchez-Ramirez S."/>
            <person name="Szollosi G.J."/>
            <person name="Szarkandi J.G."/>
            <person name="Papp V."/>
            <person name="Albert L."/>
            <person name="Andreopoulos W."/>
            <person name="Angelini C."/>
            <person name="Antonin V."/>
            <person name="Barry K.W."/>
            <person name="Bougher N.L."/>
            <person name="Buchanan P."/>
            <person name="Buyck B."/>
            <person name="Bense V."/>
            <person name="Catcheside P."/>
            <person name="Chovatia M."/>
            <person name="Cooper J."/>
            <person name="Damon W."/>
            <person name="Desjardin D."/>
            <person name="Finy P."/>
            <person name="Geml J."/>
            <person name="Haridas S."/>
            <person name="Hughes K."/>
            <person name="Justo A."/>
            <person name="Karasinski D."/>
            <person name="Kautmanova I."/>
            <person name="Kiss B."/>
            <person name="Kocsube S."/>
            <person name="Kotiranta H."/>
            <person name="LaButti K.M."/>
            <person name="Lechner B.E."/>
            <person name="Liimatainen K."/>
            <person name="Lipzen A."/>
            <person name="Lukacs Z."/>
            <person name="Mihaltcheva S."/>
            <person name="Morgado L.N."/>
            <person name="Niskanen T."/>
            <person name="Noordeloos M.E."/>
            <person name="Ohm R.A."/>
            <person name="Ortiz-Santana B."/>
            <person name="Ovrebo C."/>
            <person name="Racz N."/>
            <person name="Riley R."/>
            <person name="Savchenko A."/>
            <person name="Shiryaev A."/>
            <person name="Soop K."/>
            <person name="Spirin V."/>
            <person name="Szebenyi C."/>
            <person name="Tomsovsky M."/>
            <person name="Tulloss R.E."/>
            <person name="Uehling J."/>
            <person name="Grigoriev I.V."/>
            <person name="Vagvolgyi C."/>
            <person name="Papp T."/>
            <person name="Martin F.M."/>
            <person name="Miettinen O."/>
            <person name="Hibbett D.S."/>
            <person name="Nagy L.G."/>
        </authorList>
    </citation>
    <scope>NUCLEOTIDE SEQUENCE [LARGE SCALE GENOMIC DNA]</scope>
    <source>
        <strain evidence="1 2">HHB13444</strain>
    </source>
</reference>
<evidence type="ECO:0000313" key="1">
    <source>
        <dbReference type="EMBL" id="TFK78151.1"/>
    </source>
</evidence>
<dbReference type="AlphaFoldDB" id="A0A5C3NK98"/>
<sequence>MIYEPTSRNTSAMSERVPTHGRLSGVSLASCHHLASPLFVSLLLYTGASVSATSTHALRSKFSPGTLGTRALETRHNSGGRTAWARAECGEIPRTLDVCATTEVSPEGLCCVLKPLCGLGTP</sequence>
<protein>
    <submittedName>
        <fullName evidence="1">Uncharacterized protein</fullName>
    </submittedName>
</protein>